<comment type="caution">
    <text evidence="3">The sequence shown here is derived from an EMBL/GenBank/DDBJ whole genome shotgun (WGS) entry which is preliminary data.</text>
</comment>
<dbReference type="InterPro" id="IPR028994">
    <property type="entry name" value="Integrin_alpha_N"/>
</dbReference>
<sequence>MTTTRRALGLLALLTACGGRGHEREHDAGDRVSRHARARPAASPSPEPAAAAPAPSPPPPPAPAATPEPAAPAGELRTSCFARRRDIPHPRTALGDLVDVDHDGRLDLVVTGALDHNVDVLLGVPGGRYELATSLEIDGDYIGLTLADFDGDGHLDFAASSHAIESVVLYKGAGDGSFARAQEPVHVAKFVGRGVAADFTGDGRLDLAVPIFANMVVLKNDRGRLRAGPRIPVGQAPENPLAADLDRDGRLDLLAASNDAHRLDVLMAKGPGTFKPVRSYPCGEGGHSLAVADLTGDGLLDVAMSNTHSRDLCVLRGDGEGGFSVHARLPLGPGAGRVTIADLTGDGRLDLLASAWHPIGHELDLKGSGPREFVPPDGVIEAYAGDGAGGFTHHSTTAAGQQPNDFWLVDTHGDEALDLVILNTGSDSITILSGAACQPRAPLLGQRREHPLRRAK</sequence>
<dbReference type="EMBL" id="JAQNDN010000019">
    <property type="protein sequence ID" value="MDC0672072.1"/>
    <property type="molecule type" value="Genomic_DNA"/>
</dbReference>
<keyword evidence="1" id="KW-0732">Signal</keyword>
<dbReference type="SUPFAM" id="SSF69318">
    <property type="entry name" value="Integrin alpha N-terminal domain"/>
    <property type="match status" value="1"/>
</dbReference>
<proteinExistence type="predicted"/>
<dbReference type="Proteomes" id="UP001217838">
    <property type="component" value="Unassembled WGS sequence"/>
</dbReference>
<name>A0ABT5BDD6_9BACT</name>
<feature type="region of interest" description="Disordered" evidence="2">
    <location>
        <begin position="20"/>
        <end position="74"/>
    </location>
</feature>
<evidence type="ECO:0000256" key="1">
    <source>
        <dbReference type="ARBA" id="ARBA00022729"/>
    </source>
</evidence>
<protein>
    <submittedName>
        <fullName evidence="3">VCBS repeat-containing protein</fullName>
    </submittedName>
</protein>
<dbReference type="PANTHER" id="PTHR46580">
    <property type="entry name" value="SENSOR KINASE-RELATED"/>
    <property type="match status" value="1"/>
</dbReference>
<dbReference type="PANTHER" id="PTHR46580:SF4">
    <property type="entry name" value="ATP_GTP-BINDING PROTEIN"/>
    <property type="match status" value="1"/>
</dbReference>
<organism evidence="3 4">
    <name type="scientific">Nannocystis radixulma</name>
    <dbReference type="NCBI Taxonomy" id="2995305"/>
    <lineage>
        <taxon>Bacteria</taxon>
        <taxon>Pseudomonadati</taxon>
        <taxon>Myxococcota</taxon>
        <taxon>Polyangia</taxon>
        <taxon>Nannocystales</taxon>
        <taxon>Nannocystaceae</taxon>
        <taxon>Nannocystis</taxon>
    </lineage>
</organism>
<feature type="compositionally biased region" description="Pro residues" evidence="2">
    <location>
        <begin position="54"/>
        <end position="70"/>
    </location>
</feature>
<dbReference type="Pfam" id="PF13517">
    <property type="entry name" value="FG-GAP_3"/>
    <property type="match status" value="2"/>
</dbReference>
<keyword evidence="4" id="KW-1185">Reference proteome</keyword>
<gene>
    <name evidence="3" type="ORF">POL58_30275</name>
</gene>
<accession>A0ABT5BDD6</accession>
<dbReference type="InterPro" id="IPR013517">
    <property type="entry name" value="FG-GAP"/>
</dbReference>
<feature type="compositionally biased region" description="Low complexity" evidence="2">
    <location>
        <begin position="39"/>
        <end position="53"/>
    </location>
</feature>
<dbReference type="Gene3D" id="2.130.10.130">
    <property type="entry name" value="Integrin alpha, N-terminal"/>
    <property type="match status" value="2"/>
</dbReference>
<dbReference type="RefSeq" id="WP_272003233.1">
    <property type="nucleotide sequence ID" value="NZ_JAQNDN010000019.1"/>
</dbReference>
<evidence type="ECO:0000256" key="2">
    <source>
        <dbReference type="SAM" id="MobiDB-lite"/>
    </source>
</evidence>
<dbReference type="PROSITE" id="PS51257">
    <property type="entry name" value="PROKAR_LIPOPROTEIN"/>
    <property type="match status" value="1"/>
</dbReference>
<evidence type="ECO:0000313" key="3">
    <source>
        <dbReference type="EMBL" id="MDC0672072.1"/>
    </source>
</evidence>
<reference evidence="3 4" key="1">
    <citation type="submission" date="2022-11" db="EMBL/GenBank/DDBJ databases">
        <title>Minimal conservation of predation-associated metabolite biosynthetic gene clusters underscores biosynthetic potential of Myxococcota including descriptions for ten novel species: Archangium lansinium sp. nov., Myxococcus landrumus sp. nov., Nannocystis bai.</title>
        <authorList>
            <person name="Ahearne A."/>
            <person name="Stevens C."/>
            <person name="Dowd S."/>
        </authorList>
    </citation>
    <scope>NUCLEOTIDE SEQUENCE [LARGE SCALE GENOMIC DNA]</scope>
    <source>
        <strain evidence="3 4">NCELM</strain>
    </source>
</reference>
<evidence type="ECO:0000313" key="4">
    <source>
        <dbReference type="Proteomes" id="UP001217838"/>
    </source>
</evidence>
<feature type="compositionally biased region" description="Basic and acidic residues" evidence="2">
    <location>
        <begin position="20"/>
        <end position="33"/>
    </location>
</feature>